<proteinExistence type="predicted"/>
<protein>
    <recommendedName>
        <fullName evidence="4">HTH gntR-type domain-containing protein</fullName>
    </recommendedName>
</protein>
<reference evidence="5" key="1">
    <citation type="journal article" date="2014" name="Int. J. Syst. Evol. Microbiol.">
        <title>Complete genome sequence of Corynebacterium casei LMG S-19264T (=DSM 44701T), isolated from a smear-ripened cheese.</title>
        <authorList>
            <consortium name="US DOE Joint Genome Institute (JGI-PGF)"/>
            <person name="Walter F."/>
            <person name="Albersmeier A."/>
            <person name="Kalinowski J."/>
            <person name="Ruckert C."/>
        </authorList>
    </citation>
    <scope>NUCLEOTIDE SEQUENCE</scope>
    <source>
        <strain evidence="5">CGMCC 4.7312</strain>
    </source>
</reference>
<evidence type="ECO:0000256" key="2">
    <source>
        <dbReference type="ARBA" id="ARBA00023125"/>
    </source>
</evidence>
<dbReference type="InterPro" id="IPR036390">
    <property type="entry name" value="WH_DNA-bd_sf"/>
</dbReference>
<evidence type="ECO:0000313" key="6">
    <source>
        <dbReference type="Proteomes" id="UP000608890"/>
    </source>
</evidence>
<dbReference type="CDD" id="cd07377">
    <property type="entry name" value="WHTH_GntR"/>
    <property type="match status" value="1"/>
</dbReference>
<dbReference type="GO" id="GO:0003700">
    <property type="term" value="F:DNA-binding transcription factor activity"/>
    <property type="evidence" value="ECO:0007669"/>
    <property type="project" value="InterPro"/>
</dbReference>
<dbReference type="SMART" id="SM00345">
    <property type="entry name" value="HTH_GNTR"/>
    <property type="match status" value="1"/>
</dbReference>
<dbReference type="AlphaFoldDB" id="A0A917TLX2"/>
<keyword evidence="3" id="KW-0804">Transcription</keyword>
<gene>
    <name evidence="5" type="ORF">GCM10011608_11140</name>
</gene>
<dbReference type="EMBL" id="BMNB01000003">
    <property type="protein sequence ID" value="GGM28042.1"/>
    <property type="molecule type" value="Genomic_DNA"/>
</dbReference>
<dbReference type="InterPro" id="IPR036388">
    <property type="entry name" value="WH-like_DNA-bd_sf"/>
</dbReference>
<keyword evidence="2" id="KW-0238">DNA-binding</keyword>
<dbReference type="InterPro" id="IPR000524">
    <property type="entry name" value="Tscrpt_reg_HTH_GntR"/>
</dbReference>
<evidence type="ECO:0000313" key="5">
    <source>
        <dbReference type="EMBL" id="GGM28042.1"/>
    </source>
</evidence>
<dbReference type="InterPro" id="IPR050679">
    <property type="entry name" value="Bact_HTH_transcr_reg"/>
</dbReference>
<sequence>MVSPDQPWPIGHQELADMLRRDIHTGRLAPGAPIPSDRWLEETYGINRSTVRAAITLLRAEGLVVRRHGQPTRVRQRPVKHPIDMVGVVRIEVRMPSPDERDMLRISDIGVPVFEVHRAPGVVELLPGDRWFVPAPGAS</sequence>
<evidence type="ECO:0000256" key="3">
    <source>
        <dbReference type="ARBA" id="ARBA00023163"/>
    </source>
</evidence>
<dbReference type="PANTHER" id="PTHR44846:SF17">
    <property type="entry name" value="GNTR-FAMILY TRANSCRIPTIONAL REGULATOR"/>
    <property type="match status" value="1"/>
</dbReference>
<dbReference type="RefSeq" id="WP_189041157.1">
    <property type="nucleotide sequence ID" value="NZ_BMNB01000003.1"/>
</dbReference>
<keyword evidence="6" id="KW-1185">Reference proteome</keyword>
<name>A0A917TLX2_9ACTN</name>
<dbReference type="Proteomes" id="UP000608890">
    <property type="component" value="Unassembled WGS sequence"/>
</dbReference>
<dbReference type="Pfam" id="PF00392">
    <property type="entry name" value="GntR"/>
    <property type="match status" value="1"/>
</dbReference>
<evidence type="ECO:0000256" key="1">
    <source>
        <dbReference type="ARBA" id="ARBA00023015"/>
    </source>
</evidence>
<dbReference type="Gene3D" id="1.10.10.10">
    <property type="entry name" value="Winged helix-like DNA-binding domain superfamily/Winged helix DNA-binding domain"/>
    <property type="match status" value="1"/>
</dbReference>
<dbReference type="GO" id="GO:0003677">
    <property type="term" value="F:DNA binding"/>
    <property type="evidence" value="ECO:0007669"/>
    <property type="project" value="UniProtKB-KW"/>
</dbReference>
<comment type="caution">
    <text evidence="5">The sequence shown here is derived from an EMBL/GenBank/DDBJ whole genome shotgun (WGS) entry which is preliminary data.</text>
</comment>
<keyword evidence="1" id="KW-0805">Transcription regulation</keyword>
<dbReference type="PRINTS" id="PR00035">
    <property type="entry name" value="HTHGNTR"/>
</dbReference>
<organism evidence="5 6">
    <name type="scientific">Micromonospora sonchi</name>
    <dbReference type="NCBI Taxonomy" id="1763543"/>
    <lineage>
        <taxon>Bacteria</taxon>
        <taxon>Bacillati</taxon>
        <taxon>Actinomycetota</taxon>
        <taxon>Actinomycetes</taxon>
        <taxon>Micromonosporales</taxon>
        <taxon>Micromonosporaceae</taxon>
        <taxon>Micromonospora</taxon>
    </lineage>
</organism>
<accession>A0A917TLX2</accession>
<reference evidence="5" key="2">
    <citation type="submission" date="2020-09" db="EMBL/GenBank/DDBJ databases">
        <authorList>
            <person name="Sun Q."/>
            <person name="Zhou Y."/>
        </authorList>
    </citation>
    <scope>NUCLEOTIDE SEQUENCE</scope>
    <source>
        <strain evidence="5">CGMCC 4.7312</strain>
    </source>
</reference>
<evidence type="ECO:0000259" key="4">
    <source>
        <dbReference type="PROSITE" id="PS50949"/>
    </source>
</evidence>
<feature type="domain" description="HTH gntR-type" evidence="4">
    <location>
        <begin position="9"/>
        <end position="77"/>
    </location>
</feature>
<dbReference type="PANTHER" id="PTHR44846">
    <property type="entry name" value="MANNOSYL-D-GLYCERATE TRANSPORT/METABOLISM SYSTEM REPRESSOR MNGR-RELATED"/>
    <property type="match status" value="1"/>
</dbReference>
<dbReference type="PROSITE" id="PS50949">
    <property type="entry name" value="HTH_GNTR"/>
    <property type="match status" value="1"/>
</dbReference>
<dbReference type="GO" id="GO:0045892">
    <property type="term" value="P:negative regulation of DNA-templated transcription"/>
    <property type="evidence" value="ECO:0007669"/>
    <property type="project" value="TreeGrafter"/>
</dbReference>
<dbReference type="SUPFAM" id="SSF46785">
    <property type="entry name" value="Winged helix' DNA-binding domain"/>
    <property type="match status" value="1"/>
</dbReference>